<dbReference type="EMBL" id="SOZJ01000004">
    <property type="protein sequence ID" value="TGJ67665.1"/>
    <property type="molecule type" value="Genomic_DNA"/>
</dbReference>
<proteinExistence type="predicted"/>
<feature type="region of interest" description="Disordered" evidence="1">
    <location>
        <begin position="1"/>
        <end position="22"/>
    </location>
</feature>
<name>A0A8H2HN26_ORBOL</name>
<protein>
    <submittedName>
        <fullName evidence="2">Uncharacterized protein</fullName>
    </submittedName>
</protein>
<evidence type="ECO:0000256" key="1">
    <source>
        <dbReference type="SAM" id="MobiDB-lite"/>
    </source>
</evidence>
<reference evidence="2 3" key="1">
    <citation type="submission" date="2019-03" db="EMBL/GenBank/DDBJ databases">
        <title>Nematode-trapping fungi genome.</title>
        <authorList>
            <person name="Vidal-Diez De Ulzurrun G."/>
        </authorList>
    </citation>
    <scope>NUCLEOTIDE SEQUENCE [LARGE SCALE GENOMIC DNA]</scope>
    <source>
        <strain evidence="2 3">TWF154</strain>
    </source>
</reference>
<sequence length="81" mass="8838">MPKHRMNEASGKSADPTYTLSPGEGGSIAASALSVPRSINHIVDLLAPIEGLHCPDPHSDQGLWYFCFGKIHLDALWKRLN</sequence>
<gene>
    <name evidence="2" type="ORF">EYR41_006778</name>
</gene>
<dbReference type="Proteomes" id="UP000297595">
    <property type="component" value="Unassembled WGS sequence"/>
</dbReference>
<comment type="caution">
    <text evidence="2">The sequence shown here is derived from an EMBL/GenBank/DDBJ whole genome shotgun (WGS) entry which is preliminary data.</text>
</comment>
<dbReference type="AlphaFoldDB" id="A0A8H2HN26"/>
<organism evidence="2 3">
    <name type="scientific">Orbilia oligospora</name>
    <name type="common">Nematode-trapping fungus</name>
    <name type="synonym">Arthrobotrys oligospora</name>
    <dbReference type="NCBI Taxonomy" id="2813651"/>
    <lineage>
        <taxon>Eukaryota</taxon>
        <taxon>Fungi</taxon>
        <taxon>Dikarya</taxon>
        <taxon>Ascomycota</taxon>
        <taxon>Pezizomycotina</taxon>
        <taxon>Orbiliomycetes</taxon>
        <taxon>Orbiliales</taxon>
        <taxon>Orbiliaceae</taxon>
        <taxon>Orbilia</taxon>
    </lineage>
</organism>
<evidence type="ECO:0000313" key="2">
    <source>
        <dbReference type="EMBL" id="TGJ67665.1"/>
    </source>
</evidence>
<evidence type="ECO:0000313" key="3">
    <source>
        <dbReference type="Proteomes" id="UP000297595"/>
    </source>
</evidence>
<accession>A0A8H2HN26</accession>